<dbReference type="PROSITE" id="PS50887">
    <property type="entry name" value="GGDEF"/>
    <property type="match status" value="1"/>
</dbReference>
<dbReference type="Gene3D" id="3.30.450.40">
    <property type="match status" value="1"/>
</dbReference>
<dbReference type="InterPro" id="IPR029787">
    <property type="entry name" value="Nucleotide_cyclase"/>
</dbReference>
<dbReference type="Pfam" id="PF13185">
    <property type="entry name" value="GAF_2"/>
    <property type="match status" value="1"/>
</dbReference>
<dbReference type="SUPFAM" id="SSF55781">
    <property type="entry name" value="GAF domain-like"/>
    <property type="match status" value="1"/>
</dbReference>
<organism evidence="2 3">
    <name type="scientific">Acholeplasma oculi</name>
    <dbReference type="NCBI Taxonomy" id="35623"/>
    <lineage>
        <taxon>Bacteria</taxon>
        <taxon>Bacillati</taxon>
        <taxon>Mycoplasmatota</taxon>
        <taxon>Mollicutes</taxon>
        <taxon>Acholeplasmatales</taxon>
        <taxon>Acholeplasmataceae</taxon>
        <taxon>Acholeplasma</taxon>
    </lineage>
</organism>
<dbReference type="HOGENOM" id="CLU_876100_0_0_14"/>
<evidence type="ECO:0000313" key="3">
    <source>
        <dbReference type="Proteomes" id="UP000032434"/>
    </source>
</evidence>
<dbReference type="GO" id="GO:0052621">
    <property type="term" value="F:diguanylate cyclase activity"/>
    <property type="evidence" value="ECO:0007669"/>
    <property type="project" value="TreeGrafter"/>
</dbReference>
<dbReference type="InterPro" id="IPR000160">
    <property type="entry name" value="GGDEF_dom"/>
</dbReference>
<dbReference type="CDD" id="cd01949">
    <property type="entry name" value="GGDEF"/>
    <property type="match status" value="1"/>
</dbReference>
<dbReference type="STRING" id="35623.Aocu_01980"/>
<dbReference type="SMART" id="SM00065">
    <property type="entry name" value="GAF"/>
    <property type="match status" value="1"/>
</dbReference>
<accession>A0A061AFG6</accession>
<sequence length="319" mass="36824">MKMNQQTVLAYKNFEKLSKNVMDLAKEIMPDKIIYINFLNDEVQVTMRVSKHDTKIKLIEGKTIPVHEAICNLIDYESGKPLIYEDIKSVDFDPLVQKTVDDLNIGSYVGIPISFKDGLRFGTLCAAHHDRQTFSKKEVKLLSQIAELFSYYLELENLAFKDTLTNLYNSNFLRNHHDKIVANGGLAILLDLDGFKNVNDSLGHLKGNEILKEVGNKILKEIDYFKDSYAARIGGDEFFIFIKEKLSENQIRLFLNDLIHSLNHYDTNINETIVTVSIGAYYYEVEQFINYKNLIEKIDTLMYQAKRLGKNKFVLNIEK</sequence>
<evidence type="ECO:0000313" key="2">
    <source>
        <dbReference type="EMBL" id="CDR30271.1"/>
    </source>
</evidence>
<evidence type="ECO:0000259" key="1">
    <source>
        <dbReference type="PROSITE" id="PS50887"/>
    </source>
</evidence>
<dbReference type="PANTHER" id="PTHR45138:SF9">
    <property type="entry name" value="DIGUANYLATE CYCLASE DGCM-RELATED"/>
    <property type="match status" value="1"/>
</dbReference>
<dbReference type="OrthoDB" id="244535at2"/>
<dbReference type="SMART" id="SM00267">
    <property type="entry name" value="GGDEF"/>
    <property type="match status" value="1"/>
</dbReference>
<gene>
    <name evidence="2" type="ORF">Aocu_01980</name>
</gene>
<dbReference type="KEGG" id="aoc:Aocu_01980"/>
<dbReference type="InterPro" id="IPR003018">
    <property type="entry name" value="GAF"/>
</dbReference>
<keyword evidence="3" id="KW-1185">Reference proteome</keyword>
<name>A0A061AFG6_9MOLU</name>
<dbReference type="Proteomes" id="UP000032434">
    <property type="component" value="Chromosome 1"/>
</dbReference>
<dbReference type="InterPro" id="IPR043128">
    <property type="entry name" value="Rev_trsase/Diguanyl_cyclase"/>
</dbReference>
<feature type="domain" description="GGDEF" evidence="1">
    <location>
        <begin position="183"/>
        <end position="318"/>
    </location>
</feature>
<dbReference type="Pfam" id="PF00990">
    <property type="entry name" value="GGDEF"/>
    <property type="match status" value="1"/>
</dbReference>
<dbReference type="AlphaFoldDB" id="A0A061AFG6"/>
<dbReference type="NCBIfam" id="TIGR00254">
    <property type="entry name" value="GGDEF"/>
    <property type="match status" value="1"/>
</dbReference>
<dbReference type="PATRIC" id="fig|35623.3.peg.198"/>
<dbReference type="InParanoid" id="A0A061AFG6"/>
<proteinExistence type="predicted"/>
<protein>
    <submittedName>
        <fullName evidence="2">GAF sensor-containing diguanylate cyclase</fullName>
    </submittedName>
</protein>
<dbReference type="RefSeq" id="WP_045748841.1">
    <property type="nucleotide sequence ID" value="NZ_FUZK01000002.1"/>
</dbReference>
<dbReference type="SUPFAM" id="SSF55073">
    <property type="entry name" value="Nucleotide cyclase"/>
    <property type="match status" value="1"/>
</dbReference>
<dbReference type="Gene3D" id="3.30.70.270">
    <property type="match status" value="1"/>
</dbReference>
<dbReference type="InterPro" id="IPR050469">
    <property type="entry name" value="Diguanylate_Cyclase"/>
</dbReference>
<reference evidence="3" key="1">
    <citation type="submission" date="2014-05" db="EMBL/GenBank/DDBJ databases">
        <authorList>
            <person name="Kube M."/>
        </authorList>
    </citation>
    <scope>NUCLEOTIDE SEQUENCE [LARGE SCALE GENOMIC DNA]</scope>
</reference>
<dbReference type="InterPro" id="IPR029016">
    <property type="entry name" value="GAF-like_dom_sf"/>
</dbReference>
<dbReference type="EMBL" id="LK028559">
    <property type="protein sequence ID" value="CDR30271.1"/>
    <property type="molecule type" value="Genomic_DNA"/>
</dbReference>
<dbReference type="PANTHER" id="PTHR45138">
    <property type="entry name" value="REGULATORY COMPONENTS OF SENSORY TRANSDUCTION SYSTEM"/>
    <property type="match status" value="1"/>
</dbReference>